<feature type="domain" description="Ice-binding protein C-terminal" evidence="2">
    <location>
        <begin position="2444"/>
        <end position="2468"/>
    </location>
</feature>
<feature type="chain" id="PRO_5042172103" evidence="1">
    <location>
        <begin position="22"/>
        <end position="2471"/>
    </location>
</feature>
<sequence>MLRSHRWLVFPSILCSSTLLGTPAPDVEYEDNGLTWTNNGAWSSGNIPGPSDTAIINSGTLTVDGVNSTGRLRLGGGNLTGETHSDTDSLSLIAAGANSQWTVGAISDLSLIIGTEAGLDIEGTSIHYYFDSTITNNGAVYWSEGNIATNANGAFINNGYFYDQTVANYSIDGASTFTNNGSYYKSGSGVTTANQVFDNNSAETLQVSNGVFLLNGGGTNSDGAVMRVTQSGLIKFAGSYTIVNASDLEVGNAENENELDGTNAFYLPHSEETVDYGYELSAGELNLSGQLAANLHQSGGELEGTHTINGFFDWAGGDWDANADGATTTIGYDGTLIIRPSGGSIAYFNNRDIINEGTVYWTDANLNTNANGSFTNSGYFYDKLDENQSFNGGAGFNNAGTYLKTGTGTTTFNAPFSNNSVDTLDVRAGTIVFNGGGTNWNDGSVVVEDSGLIQFNSIYTVEDASRFSTESLDGSHSFVVPAIDDLSVYFGYQLTGGELTLEGVLSAQMQQTGGELDGTHTLSGNYDWAGGDWDANADGATTTIGYGGTLIIRPSGGSIAYFNNRDIINYGDVYWTDANLNTNANGSFTNYGFFYDQLDENQSVNGGSGFHNSGTYRKTGAGITTFNSAFNNSSPTTLDVRNGTLVLNGGGTNYSYGSMYARDAGLIQFNSIYSILNASGLQTSELDESHRFFIPNSEASIAYGYKLTGGELTMDGNLSVNFHQTGGELDGTHTLNGFYDWAGGDWDANADGETTTINYDGTLIIRPSGGSIAYFNNRDIVNLGTVYWSDANLNTNANGSFTNYGYFYDVLDENQSFNGGSSFDNSGTYQKTGAGTTTFNTAFNNSSPTTLDVQNGTLILSGGGTNTSYGSMIARDSGLIQFNSNYNIVDASQLQTDDLDGTHSFDVTDETSTSFGYQLTSGELTMDGEISVDFQQTGGELHGTNTLSGIYDWAGGYWVASVDGDTTTIDSEGTLIIRPSGGSIAYFFNRDIINEGTVYWADANLNTNSNGSFSNLGTFNDQLDQNHAFSGGSGFTNSGFYHKDGSGTTDIQTSFVHEGTLNLNAGVMQLSGSGSIDEYSIVNLGDQTKLSLISDFSIANLGSFYGNGTLAIEGGTTSAEGSFYAGELLLANGVLVGNHDIGSTMAWQWGTWGAGTTTIGSTAVLNITGLGTHTMSDRHVVNDGTINWLSSGGGLGLNHASTITNNGLFNDNLTLEYPSGEIVFTSMGGLGSFTNSSSGTYRKSGGSSSIYLIPFHNHGTIDVDAGYLSLVGGGTFGSTSSVTVAEQSSLQFVSDYVVEDAASLQGSGQYLIGNESTVSLTGTISAEGGMIVSDSTLTGDHDIESALTFYESSWESGESTVSSTGQLHFTSSAESASPNKLVQRTVTASGSTVWDANDLQLNSDSSFSNQGTFSDEAAANSTDTVSIYTALGNAGLFTNTSSGTYTKTSSGTTEMAVLFNNDGMVDIQSGALLIMHGGTASSTGVFKVATSSELHFNDDYILDDLASLTGDGNYFIDGGELTTSGILSGNLTTNGGDINGPVTVAGQLILNTGGLVEGNDLTVGTTGSLFVNESSDIFLDDMTLTVESFGYVQWNAADIYLTDTAQIINHGEISITTPISIAPGDSIAAQTLVNNGTLAKTYGSGRTTIAVPLENNGTIDIENGVLVLTADATLASGSAVKLGYGDLYIPPATFETAVVIEEPRSEEYFDDHELVIAGGTTTAPDASIFEGDGLLVVEGGTLEIEGNLAVDLVLEDGTLDTTGLEIARGLEIYGGSIASGSKISVLAEAEALIETATLELTSSTITIESGALLDWTAGDIDTLGNDSGFIIDGLMTAQSDNTLSNDLGSGGFLVINGDFRKTGGTGTTTLDVHVAVDGGRFEVHTGTVDLIDSGGFNSALFDVWAGATLNFDNPSGLFIFGDADTTFQNGGTVNFNAGTFSVPDAINFGQHATLSGGSLLTNTDFALSGNLTWTGGSINSDSTVITTAGTLELANSVTNAVDTDFTVEGTLAWTAGDIAVTGGLTIAESGQFRIETDGTFSSVESTYAIASDGAVIKTETSGITNFNVPLNAKGYLEVQTGTMNLNAGGSLKDATVDIWSDSTLNINDGFNFDNGVVVTNGGNLNLTAGTFTLNDSVNLGAHATVSGGTVAGTHSITGRINMTGGTLDSAGTTTIDADGSLGLANPSGNTINREINVSADGELAWNTGDLNLSVPLDLDGDLTIGTDGTLANTGSAEIYVGSTGAIVKTGGSGTTTIDVPVINHGTLLAESGTLHFGSTVDMMGTLALGSGTITFASPIEFGTSSKLAGNGTFTGDVEIKGAIAPGNSVGSLNIVGDLTLASSANSLFEIDTAASPIQADLVSVSGNLTLDGNLSLDFLASVDPITTDMFTIYTAANLTGTFANIANGNRLYTADLQRSFVVNYGASSVFDANSVILSNFEFTPVPEPSTWALMITGLSLIGWKTRRRRRS</sequence>
<dbReference type="NCBIfam" id="TIGR02595">
    <property type="entry name" value="PEP_CTERM"/>
    <property type="match status" value="1"/>
</dbReference>
<reference evidence="3" key="1">
    <citation type="submission" date="2023-03" db="EMBL/GenBank/DDBJ databases">
        <title>Lomoglobus Profundus gen. nov., sp. nov., a novel member of the phylum Verrucomicrobia, isolated from deep-marine sediment of South China Sea.</title>
        <authorList>
            <person name="Ahmad T."/>
            <person name="Ishaq S.E."/>
            <person name="Wang F."/>
        </authorList>
    </citation>
    <scope>NUCLEOTIDE SEQUENCE</scope>
    <source>
        <strain evidence="3">LMO-M01</strain>
    </source>
</reference>
<protein>
    <submittedName>
        <fullName evidence="3">PEPxxWA-CTERM sorting domain-containing protein</fullName>
    </submittedName>
</protein>
<name>A0AAF0CPS6_9BACT</name>
<evidence type="ECO:0000313" key="4">
    <source>
        <dbReference type="Proteomes" id="UP001218638"/>
    </source>
</evidence>
<dbReference type="Pfam" id="PF07589">
    <property type="entry name" value="PEP-CTERM"/>
    <property type="match status" value="1"/>
</dbReference>
<evidence type="ECO:0000256" key="1">
    <source>
        <dbReference type="SAM" id="SignalP"/>
    </source>
</evidence>
<dbReference type="Proteomes" id="UP001218638">
    <property type="component" value="Chromosome"/>
</dbReference>
<evidence type="ECO:0000259" key="2">
    <source>
        <dbReference type="Pfam" id="PF07589"/>
    </source>
</evidence>
<dbReference type="EMBL" id="CP119075">
    <property type="protein sequence ID" value="WED65814.1"/>
    <property type="molecule type" value="Genomic_DNA"/>
</dbReference>
<dbReference type="RefSeq" id="WP_330930344.1">
    <property type="nucleotide sequence ID" value="NZ_CP119075.1"/>
</dbReference>
<evidence type="ECO:0000313" key="3">
    <source>
        <dbReference type="EMBL" id="WED65814.1"/>
    </source>
</evidence>
<dbReference type="SUPFAM" id="SSF51126">
    <property type="entry name" value="Pectin lyase-like"/>
    <property type="match status" value="2"/>
</dbReference>
<dbReference type="KEGG" id="slom:PXH66_03000"/>
<feature type="signal peptide" evidence="1">
    <location>
        <begin position="1"/>
        <end position="21"/>
    </location>
</feature>
<dbReference type="NCBIfam" id="NF035944">
    <property type="entry name" value="PEPxxWA-CTERM"/>
    <property type="match status" value="1"/>
</dbReference>
<dbReference type="InterPro" id="IPR011050">
    <property type="entry name" value="Pectin_lyase_fold/virulence"/>
</dbReference>
<gene>
    <name evidence="3" type="ORF">PXH66_03000</name>
</gene>
<keyword evidence="4" id="KW-1185">Reference proteome</keyword>
<accession>A0AAF0CPS6</accession>
<proteinExistence type="predicted"/>
<keyword evidence="1" id="KW-0732">Signal</keyword>
<dbReference type="InterPro" id="IPR013424">
    <property type="entry name" value="Ice-binding_C"/>
</dbReference>
<organism evidence="3 4">
    <name type="scientific">Synoicihabitans lomoniglobus</name>
    <dbReference type="NCBI Taxonomy" id="2909285"/>
    <lineage>
        <taxon>Bacteria</taxon>
        <taxon>Pseudomonadati</taxon>
        <taxon>Verrucomicrobiota</taxon>
        <taxon>Opitutia</taxon>
        <taxon>Opitutales</taxon>
        <taxon>Opitutaceae</taxon>
        <taxon>Synoicihabitans</taxon>
    </lineage>
</organism>